<dbReference type="InterPro" id="IPR036116">
    <property type="entry name" value="FN3_sf"/>
</dbReference>
<dbReference type="EMBL" id="CABD030009406">
    <property type="status" value="NOT_ANNOTATED_CDS"/>
    <property type="molecule type" value="Genomic_DNA"/>
</dbReference>
<dbReference type="InterPro" id="IPR003961">
    <property type="entry name" value="FN3_dom"/>
</dbReference>
<dbReference type="InterPro" id="IPR013783">
    <property type="entry name" value="Ig-like_fold"/>
</dbReference>
<dbReference type="Pfam" id="PF00041">
    <property type="entry name" value="fn3"/>
    <property type="match status" value="1"/>
</dbReference>
<organism evidence="2 3">
    <name type="scientific">Gorilla gorilla gorilla</name>
    <name type="common">Western lowland gorilla</name>
    <dbReference type="NCBI Taxonomy" id="9595"/>
    <lineage>
        <taxon>Eukaryota</taxon>
        <taxon>Metazoa</taxon>
        <taxon>Chordata</taxon>
        <taxon>Craniata</taxon>
        <taxon>Vertebrata</taxon>
        <taxon>Euteleostomi</taxon>
        <taxon>Mammalia</taxon>
        <taxon>Eutheria</taxon>
        <taxon>Euarchontoglires</taxon>
        <taxon>Primates</taxon>
        <taxon>Haplorrhini</taxon>
        <taxon>Catarrhini</taxon>
        <taxon>Hominidae</taxon>
        <taxon>Gorilla</taxon>
    </lineage>
</organism>
<reference evidence="3" key="1">
    <citation type="submission" date="2011-05" db="EMBL/GenBank/DDBJ databases">
        <title>Insights into the evolution of the great apes provided by the gorilla genome.</title>
        <authorList>
            <person name="Scally A."/>
        </authorList>
    </citation>
    <scope>NUCLEOTIDE SEQUENCE [LARGE SCALE GENOMIC DNA]</scope>
</reference>
<dbReference type="PRINTS" id="PR00014">
    <property type="entry name" value="FNTYPEIII"/>
</dbReference>
<dbReference type="Bgee" id="ENSGGOG00000003439">
    <property type="expression patterns" value="Expressed in cerebellum and 1 other cell type or tissue"/>
</dbReference>
<dbReference type="Gene3D" id="2.60.40.10">
    <property type="entry name" value="Immunoglobulins"/>
    <property type="match status" value="1"/>
</dbReference>
<evidence type="ECO:0000313" key="2">
    <source>
        <dbReference type="Ensembl" id="ENSGGOP00000050991.1"/>
    </source>
</evidence>
<accession>A0A2I2ZVB7</accession>
<sequence>MKCRVPPVPLLQLEKCCTRNNSVTLAWRMPPFTHSPVDGYILELDDGAGGQFREVYVGKETLCTIDGLHFNSTYNARVKAFNSSGTSDGEHRDLLWPGSHLTPTLGIGTSFYPMTTRRPPAAAMMTGWCWAQLHSPRACTTGSCTWTGTTTTQTPPSGWPGPAWSRT</sequence>
<feature type="domain" description="Fibronectin type-III" evidence="1">
    <location>
        <begin position="6"/>
        <end position="104"/>
    </location>
</feature>
<dbReference type="PROSITE" id="PS50853">
    <property type="entry name" value="FN3"/>
    <property type="match status" value="1"/>
</dbReference>
<protein>
    <submittedName>
        <fullName evidence="2">Tripartite motif containing 67</fullName>
    </submittedName>
</protein>
<dbReference type="InterPro" id="IPR050617">
    <property type="entry name" value="E3_ligase_FN3/SPRY"/>
</dbReference>
<evidence type="ECO:0000259" key="1">
    <source>
        <dbReference type="PROSITE" id="PS50853"/>
    </source>
</evidence>
<keyword evidence="3" id="KW-1185">Reference proteome</keyword>
<dbReference type="Proteomes" id="UP000001519">
    <property type="component" value="Chromosome 1"/>
</dbReference>
<dbReference type="PANTHER" id="PTHR24099">
    <property type="entry name" value="E3 UBIQUITIN-PROTEIN LIGASE TRIM36-RELATED"/>
    <property type="match status" value="1"/>
</dbReference>
<proteinExistence type="predicted"/>
<reference evidence="2 3" key="2">
    <citation type="journal article" date="2012" name="Nature">
        <title>Insights into hominid evolution from the gorilla genome sequence.</title>
        <authorList>
            <person name="Scally A."/>
            <person name="Dutheil J.Y."/>
            <person name="Hillier L.W."/>
            <person name="Jordan G.E."/>
            <person name="Goodhead I."/>
            <person name="Herrero J."/>
            <person name="Hobolth A."/>
            <person name="Lappalainen T."/>
            <person name="Mailund T."/>
            <person name="Marques-Bonet T."/>
            <person name="McCarthy S."/>
            <person name="Montgomery S.H."/>
            <person name="Schwalie P.C."/>
            <person name="Tang Y.A."/>
            <person name="Ward M.C."/>
            <person name="Xue Y."/>
            <person name="Yngvadottir B."/>
            <person name="Alkan C."/>
            <person name="Andersen L.N."/>
            <person name="Ayub Q."/>
            <person name="Ball E.V."/>
            <person name="Beal K."/>
            <person name="Bradley B.J."/>
            <person name="Chen Y."/>
            <person name="Clee C.M."/>
            <person name="Fitzgerald S."/>
            <person name="Graves T.A."/>
            <person name="Gu Y."/>
            <person name="Heath P."/>
            <person name="Heger A."/>
            <person name="Karakoc E."/>
            <person name="Kolb-Kokocinski A."/>
            <person name="Laird G.K."/>
            <person name="Lunter G."/>
            <person name="Meader S."/>
            <person name="Mort M."/>
            <person name="Mullikin J.C."/>
            <person name="Munch K."/>
            <person name="O'Connor T.D."/>
            <person name="Phillips A.D."/>
            <person name="Prado-Martinez J."/>
            <person name="Rogers A.S."/>
            <person name="Sajjadian S."/>
            <person name="Schmidt D."/>
            <person name="Shaw K."/>
            <person name="Simpson J.T."/>
            <person name="Stenson P.D."/>
            <person name="Turner D.J."/>
            <person name="Vigilant L."/>
            <person name="Vilella A.J."/>
            <person name="Whitener W."/>
            <person name="Zhu B."/>
            <person name="Cooper D.N."/>
            <person name="de Jong P."/>
            <person name="Dermitzakis E.T."/>
            <person name="Eichler E.E."/>
            <person name="Flicek P."/>
            <person name="Goldman N."/>
            <person name="Mundy N.I."/>
            <person name="Ning Z."/>
            <person name="Odom D.T."/>
            <person name="Ponting C.P."/>
            <person name="Quail M.A."/>
            <person name="Ryder O.A."/>
            <person name="Searle S.M."/>
            <person name="Warren W.C."/>
            <person name="Wilson R.K."/>
            <person name="Schierup M.H."/>
            <person name="Rogers J."/>
            <person name="Tyler-Smith C."/>
            <person name="Durbin R."/>
        </authorList>
    </citation>
    <scope>NUCLEOTIDE SEQUENCE [LARGE SCALE GENOMIC DNA]</scope>
</reference>
<dbReference type="PANTHER" id="PTHR24099:SF21">
    <property type="entry name" value="TRIPARTITE MOTIF-CONTAINING PROTEIN 67"/>
    <property type="match status" value="1"/>
</dbReference>
<reference evidence="2" key="3">
    <citation type="submission" date="2025-08" db="UniProtKB">
        <authorList>
            <consortium name="Ensembl"/>
        </authorList>
    </citation>
    <scope>IDENTIFICATION</scope>
</reference>
<reference evidence="2" key="4">
    <citation type="submission" date="2025-09" db="UniProtKB">
        <authorList>
            <consortium name="Ensembl"/>
        </authorList>
    </citation>
    <scope>IDENTIFICATION</scope>
</reference>
<dbReference type="CDD" id="cd00063">
    <property type="entry name" value="FN3"/>
    <property type="match status" value="1"/>
</dbReference>
<dbReference type="FunFam" id="2.60.40.10:FF:000178">
    <property type="entry name" value="E3 ubiquitin-protein ligase TRIM9 isoform X1"/>
    <property type="match status" value="1"/>
</dbReference>
<dbReference type="GeneTree" id="ENSGT00940000154071"/>
<dbReference type="SUPFAM" id="SSF49265">
    <property type="entry name" value="Fibronectin type III"/>
    <property type="match status" value="1"/>
</dbReference>
<evidence type="ECO:0000313" key="3">
    <source>
        <dbReference type="Proteomes" id="UP000001519"/>
    </source>
</evidence>
<dbReference type="EMBL" id="CABD030009405">
    <property type="status" value="NOT_ANNOTATED_CDS"/>
    <property type="molecule type" value="Genomic_DNA"/>
</dbReference>
<dbReference type="Ensembl" id="ENSGGOT00000047604.1">
    <property type="protein sequence ID" value="ENSGGOP00000050991.1"/>
    <property type="gene ID" value="ENSGGOG00000003439.3"/>
</dbReference>
<dbReference type="SMART" id="SM00060">
    <property type="entry name" value="FN3"/>
    <property type="match status" value="1"/>
</dbReference>
<name>A0A2I2ZVB7_GORGO</name>
<dbReference type="AlphaFoldDB" id="A0A2I2ZVB7"/>
<gene>
    <name evidence="2" type="primary">TRIM67</name>
</gene>